<protein>
    <recommendedName>
        <fullName evidence="4">CCHC-type domain-containing protein</fullName>
    </recommendedName>
</protein>
<evidence type="ECO:0008006" key="4">
    <source>
        <dbReference type="Google" id="ProtNLM"/>
    </source>
</evidence>
<sequence length="176" mass="19525">MQVGTTFSTIPDAKRALFRFCYDNEVPYSVRASSKTRFTLICPSAKDGGQAKGNFHVKVSVSKQQCKISKYSPHDPFCSKRAKVPHLALQQEALTLIASFDDPTPADLVAAIRDTHGIDVPYKSAWRILDRLRANWGETDTTRPKSKNACSRCKGKGHNVRTCPSQRAPSRVPVGY</sequence>
<comment type="caution">
    <text evidence="2">The sequence shown here is derived from an EMBL/GenBank/DDBJ whole genome shotgun (WGS) entry which is preliminary data.</text>
</comment>
<dbReference type="EMBL" id="JAMWBK010000009">
    <property type="protein sequence ID" value="KAJ8902584.1"/>
    <property type="molecule type" value="Genomic_DNA"/>
</dbReference>
<feature type="region of interest" description="Disordered" evidence="1">
    <location>
        <begin position="138"/>
        <end position="176"/>
    </location>
</feature>
<dbReference type="Proteomes" id="UP001157974">
    <property type="component" value="Unassembled WGS sequence"/>
</dbReference>
<accession>A0AAV8UJA1</accession>
<dbReference type="GO" id="GO:0003676">
    <property type="term" value="F:nucleic acid binding"/>
    <property type="evidence" value="ECO:0007669"/>
    <property type="project" value="InterPro"/>
</dbReference>
<organism evidence="2 3">
    <name type="scientific">Rhodosorus marinus</name>
    <dbReference type="NCBI Taxonomy" id="101924"/>
    <lineage>
        <taxon>Eukaryota</taxon>
        <taxon>Rhodophyta</taxon>
        <taxon>Stylonematophyceae</taxon>
        <taxon>Stylonematales</taxon>
        <taxon>Stylonemataceae</taxon>
        <taxon>Rhodosorus</taxon>
    </lineage>
</organism>
<name>A0AAV8UJA1_9RHOD</name>
<reference evidence="2 3" key="1">
    <citation type="journal article" date="2023" name="Nat. Commun.">
        <title>Origin of minicircular mitochondrial genomes in red algae.</title>
        <authorList>
            <person name="Lee Y."/>
            <person name="Cho C.H."/>
            <person name="Lee Y.M."/>
            <person name="Park S.I."/>
            <person name="Yang J.H."/>
            <person name="West J.A."/>
            <person name="Bhattacharya D."/>
            <person name="Yoon H.S."/>
        </authorList>
    </citation>
    <scope>NUCLEOTIDE SEQUENCE [LARGE SCALE GENOMIC DNA]</scope>
    <source>
        <strain evidence="2 3">CCMP1338</strain>
        <tissue evidence="2">Whole cell</tissue>
    </source>
</reference>
<evidence type="ECO:0000313" key="3">
    <source>
        <dbReference type="Proteomes" id="UP001157974"/>
    </source>
</evidence>
<gene>
    <name evidence="2" type="ORF">NDN08_006985</name>
</gene>
<dbReference type="InterPro" id="IPR036875">
    <property type="entry name" value="Znf_CCHC_sf"/>
</dbReference>
<dbReference type="SUPFAM" id="SSF57756">
    <property type="entry name" value="Retrovirus zinc finger-like domains"/>
    <property type="match status" value="1"/>
</dbReference>
<evidence type="ECO:0000313" key="2">
    <source>
        <dbReference type="EMBL" id="KAJ8902584.1"/>
    </source>
</evidence>
<dbReference type="GO" id="GO:0008270">
    <property type="term" value="F:zinc ion binding"/>
    <property type="evidence" value="ECO:0007669"/>
    <property type="project" value="InterPro"/>
</dbReference>
<evidence type="ECO:0000256" key="1">
    <source>
        <dbReference type="SAM" id="MobiDB-lite"/>
    </source>
</evidence>
<keyword evidence="3" id="KW-1185">Reference proteome</keyword>
<dbReference type="AlphaFoldDB" id="A0AAV8UJA1"/>
<proteinExistence type="predicted"/>